<protein>
    <recommendedName>
        <fullName evidence="8">Cytidylate kinase</fullName>
        <shortName evidence="8">CK</shortName>
        <ecNumber evidence="8">2.7.4.25</ecNumber>
    </recommendedName>
    <alternativeName>
        <fullName evidence="8">Cytidine monophosphate kinase</fullName>
        <shortName evidence="8">CMP kinase</shortName>
    </alternativeName>
</protein>
<keyword evidence="2 8" id="KW-0808">Transferase</keyword>
<evidence type="ECO:0000256" key="2">
    <source>
        <dbReference type="ARBA" id="ARBA00022679"/>
    </source>
</evidence>
<evidence type="ECO:0000256" key="5">
    <source>
        <dbReference type="ARBA" id="ARBA00022840"/>
    </source>
</evidence>
<accession>A0A9D1SYG5</accession>
<feature type="binding site" evidence="8">
    <location>
        <begin position="8"/>
        <end position="16"/>
    </location>
    <ligand>
        <name>ATP</name>
        <dbReference type="ChEBI" id="CHEBI:30616"/>
    </ligand>
</feature>
<comment type="subcellular location">
    <subcellularLocation>
        <location evidence="8">Cytoplasm</location>
    </subcellularLocation>
</comment>
<evidence type="ECO:0000256" key="8">
    <source>
        <dbReference type="HAMAP-Rule" id="MF_00238"/>
    </source>
</evidence>
<gene>
    <name evidence="8" type="primary">cmk</name>
    <name evidence="10" type="ORF">IAA62_03890</name>
</gene>
<evidence type="ECO:0000256" key="7">
    <source>
        <dbReference type="ARBA" id="ARBA00048478"/>
    </source>
</evidence>
<dbReference type="CDD" id="cd02020">
    <property type="entry name" value="CMPK"/>
    <property type="match status" value="1"/>
</dbReference>
<dbReference type="EC" id="2.7.4.25" evidence="8"/>
<dbReference type="HAMAP" id="MF_00238">
    <property type="entry name" value="Cytidyl_kinase_type1"/>
    <property type="match status" value="1"/>
</dbReference>
<evidence type="ECO:0000313" key="10">
    <source>
        <dbReference type="EMBL" id="HIV01673.1"/>
    </source>
</evidence>
<dbReference type="GO" id="GO:0005524">
    <property type="term" value="F:ATP binding"/>
    <property type="evidence" value="ECO:0007669"/>
    <property type="project" value="UniProtKB-UniRule"/>
</dbReference>
<dbReference type="Gene3D" id="3.40.50.300">
    <property type="entry name" value="P-loop containing nucleotide triphosphate hydrolases"/>
    <property type="match status" value="1"/>
</dbReference>
<keyword evidence="3 8" id="KW-0547">Nucleotide-binding</keyword>
<dbReference type="NCBIfam" id="TIGR00017">
    <property type="entry name" value="cmk"/>
    <property type="match status" value="1"/>
</dbReference>
<evidence type="ECO:0000256" key="6">
    <source>
        <dbReference type="ARBA" id="ARBA00047615"/>
    </source>
</evidence>
<comment type="caution">
    <text evidence="10">The sequence shown here is derived from an EMBL/GenBank/DDBJ whole genome shotgun (WGS) entry which is preliminary data.</text>
</comment>
<reference evidence="10" key="1">
    <citation type="submission" date="2020-10" db="EMBL/GenBank/DDBJ databases">
        <authorList>
            <person name="Gilroy R."/>
        </authorList>
    </citation>
    <scope>NUCLEOTIDE SEQUENCE</scope>
    <source>
        <strain evidence="10">CHK186-9395</strain>
    </source>
</reference>
<evidence type="ECO:0000256" key="1">
    <source>
        <dbReference type="ARBA" id="ARBA00009427"/>
    </source>
</evidence>
<dbReference type="GO" id="GO:0006220">
    <property type="term" value="P:pyrimidine nucleotide metabolic process"/>
    <property type="evidence" value="ECO:0007669"/>
    <property type="project" value="UniProtKB-UniRule"/>
</dbReference>
<dbReference type="InterPro" id="IPR003136">
    <property type="entry name" value="Cytidylate_kin"/>
</dbReference>
<evidence type="ECO:0000313" key="11">
    <source>
        <dbReference type="Proteomes" id="UP000886861"/>
    </source>
</evidence>
<keyword evidence="8" id="KW-0963">Cytoplasm</keyword>
<name>A0A9D1SYG5_9FIRM</name>
<dbReference type="GO" id="GO:0005737">
    <property type="term" value="C:cytoplasm"/>
    <property type="evidence" value="ECO:0007669"/>
    <property type="project" value="UniProtKB-SubCell"/>
</dbReference>
<feature type="domain" description="Cytidylate kinase" evidence="9">
    <location>
        <begin position="4"/>
        <end position="217"/>
    </location>
</feature>
<proteinExistence type="inferred from homology"/>
<dbReference type="SUPFAM" id="SSF52540">
    <property type="entry name" value="P-loop containing nucleoside triphosphate hydrolases"/>
    <property type="match status" value="1"/>
</dbReference>
<comment type="similarity">
    <text evidence="1 8">Belongs to the cytidylate kinase family. Type 1 subfamily.</text>
</comment>
<comment type="catalytic activity">
    <reaction evidence="7 8">
        <text>CMP + ATP = CDP + ADP</text>
        <dbReference type="Rhea" id="RHEA:11600"/>
        <dbReference type="ChEBI" id="CHEBI:30616"/>
        <dbReference type="ChEBI" id="CHEBI:58069"/>
        <dbReference type="ChEBI" id="CHEBI:60377"/>
        <dbReference type="ChEBI" id="CHEBI:456216"/>
        <dbReference type="EC" id="2.7.4.25"/>
    </reaction>
</comment>
<evidence type="ECO:0000256" key="3">
    <source>
        <dbReference type="ARBA" id="ARBA00022741"/>
    </source>
</evidence>
<organism evidence="10 11">
    <name type="scientific">Candidatus Caccopulliclostridium gallistercoris</name>
    <dbReference type="NCBI Taxonomy" id="2840719"/>
    <lineage>
        <taxon>Bacteria</taxon>
        <taxon>Bacillati</taxon>
        <taxon>Bacillota</taxon>
        <taxon>Clostridia</taxon>
        <taxon>Candidatus Caccopulliclostridium</taxon>
    </lineage>
</organism>
<keyword evidence="5 8" id="KW-0067">ATP-binding</keyword>
<reference evidence="10" key="2">
    <citation type="journal article" date="2021" name="PeerJ">
        <title>Extensive microbial diversity within the chicken gut microbiome revealed by metagenomics and culture.</title>
        <authorList>
            <person name="Gilroy R."/>
            <person name="Ravi A."/>
            <person name="Getino M."/>
            <person name="Pursley I."/>
            <person name="Horton D.L."/>
            <person name="Alikhan N.F."/>
            <person name="Baker D."/>
            <person name="Gharbi K."/>
            <person name="Hall N."/>
            <person name="Watson M."/>
            <person name="Adriaenssens E.M."/>
            <person name="Foster-Nyarko E."/>
            <person name="Jarju S."/>
            <person name="Secka A."/>
            <person name="Antonio M."/>
            <person name="Oren A."/>
            <person name="Chaudhuri R.R."/>
            <person name="La Ragione R."/>
            <person name="Hildebrand F."/>
            <person name="Pallen M.J."/>
        </authorList>
    </citation>
    <scope>NUCLEOTIDE SEQUENCE</scope>
    <source>
        <strain evidence="10">CHK186-9395</strain>
    </source>
</reference>
<dbReference type="InterPro" id="IPR011994">
    <property type="entry name" value="Cytidylate_kinase_dom"/>
</dbReference>
<dbReference type="InterPro" id="IPR027417">
    <property type="entry name" value="P-loop_NTPase"/>
</dbReference>
<dbReference type="GO" id="GO:0036431">
    <property type="term" value="F:dCMP kinase activity"/>
    <property type="evidence" value="ECO:0007669"/>
    <property type="project" value="InterPro"/>
</dbReference>
<dbReference type="EMBL" id="DVOJ01000014">
    <property type="protein sequence ID" value="HIV01673.1"/>
    <property type="molecule type" value="Genomic_DNA"/>
</dbReference>
<evidence type="ECO:0000259" key="9">
    <source>
        <dbReference type="Pfam" id="PF02224"/>
    </source>
</evidence>
<dbReference type="AlphaFoldDB" id="A0A9D1SYG5"/>
<dbReference type="Pfam" id="PF02224">
    <property type="entry name" value="Cytidylate_kin"/>
    <property type="match status" value="1"/>
</dbReference>
<sequence length="219" mass="24865">MLSVAIDGPAGVGKSTVSKLVAKSLGWHCLDTGALYRAIAVACSRAKIDIKDIEQVKNLLSKIKIDVKFLDGVQHTYLNGEDVSPYLRTEEMDMLSSVTSAYREVRESIIDLQRELARKENLVVEGRDITSNVLKDSKNKFFLDASPEERAKRRYKERIDRGEKVEYKEIYDDIIERDKNDTTRKVAPLVCTKDSIKIDTTNLTINEVVEEILKNIKLD</sequence>
<keyword evidence="4 8" id="KW-0418">Kinase</keyword>
<evidence type="ECO:0000256" key="4">
    <source>
        <dbReference type="ARBA" id="ARBA00022777"/>
    </source>
</evidence>
<dbReference type="Proteomes" id="UP000886861">
    <property type="component" value="Unassembled WGS sequence"/>
</dbReference>
<comment type="catalytic activity">
    <reaction evidence="6 8">
        <text>dCMP + ATP = dCDP + ADP</text>
        <dbReference type="Rhea" id="RHEA:25094"/>
        <dbReference type="ChEBI" id="CHEBI:30616"/>
        <dbReference type="ChEBI" id="CHEBI:57566"/>
        <dbReference type="ChEBI" id="CHEBI:58593"/>
        <dbReference type="ChEBI" id="CHEBI:456216"/>
        <dbReference type="EC" id="2.7.4.25"/>
    </reaction>
</comment>